<feature type="transmembrane region" description="Helical" evidence="7">
    <location>
        <begin position="21"/>
        <end position="47"/>
    </location>
</feature>
<dbReference type="Pfam" id="PF07690">
    <property type="entry name" value="MFS_1"/>
    <property type="match status" value="1"/>
</dbReference>
<feature type="compositionally biased region" description="Polar residues" evidence="6">
    <location>
        <begin position="250"/>
        <end position="267"/>
    </location>
</feature>
<evidence type="ECO:0000256" key="1">
    <source>
        <dbReference type="ARBA" id="ARBA00004141"/>
    </source>
</evidence>
<keyword evidence="4 7" id="KW-1133">Transmembrane helix</keyword>
<dbReference type="PANTHER" id="PTHR23506:SF23">
    <property type="entry name" value="GH10249P"/>
    <property type="match status" value="1"/>
</dbReference>
<evidence type="ECO:0000256" key="5">
    <source>
        <dbReference type="ARBA" id="ARBA00023136"/>
    </source>
</evidence>
<gene>
    <name evidence="9" type="ORF">EJ05DRAFT_377453</name>
</gene>
<dbReference type="SUPFAM" id="SSF103473">
    <property type="entry name" value="MFS general substrate transporter"/>
    <property type="match status" value="1"/>
</dbReference>
<protein>
    <submittedName>
        <fullName evidence="9">MFS general substrate transporter</fullName>
    </submittedName>
</protein>
<organism evidence="9 10">
    <name type="scientific">Pseudovirgaria hyperparasitica</name>
    <dbReference type="NCBI Taxonomy" id="470096"/>
    <lineage>
        <taxon>Eukaryota</taxon>
        <taxon>Fungi</taxon>
        <taxon>Dikarya</taxon>
        <taxon>Ascomycota</taxon>
        <taxon>Pezizomycotina</taxon>
        <taxon>Dothideomycetes</taxon>
        <taxon>Dothideomycetes incertae sedis</taxon>
        <taxon>Acrospermales</taxon>
        <taxon>Acrospermaceae</taxon>
        <taxon>Pseudovirgaria</taxon>
    </lineage>
</organism>
<dbReference type="PROSITE" id="PS50850">
    <property type="entry name" value="MFS"/>
    <property type="match status" value="1"/>
</dbReference>
<feature type="transmembrane region" description="Helical" evidence="7">
    <location>
        <begin position="156"/>
        <end position="178"/>
    </location>
</feature>
<evidence type="ECO:0000256" key="4">
    <source>
        <dbReference type="ARBA" id="ARBA00022989"/>
    </source>
</evidence>
<feature type="transmembrane region" description="Helical" evidence="7">
    <location>
        <begin position="450"/>
        <end position="476"/>
    </location>
</feature>
<evidence type="ECO:0000256" key="7">
    <source>
        <dbReference type="SAM" id="Phobius"/>
    </source>
</evidence>
<feature type="transmembrane region" description="Helical" evidence="7">
    <location>
        <begin position="67"/>
        <end position="87"/>
    </location>
</feature>
<dbReference type="EMBL" id="ML996572">
    <property type="protein sequence ID" value="KAF2758113.1"/>
    <property type="molecule type" value="Genomic_DNA"/>
</dbReference>
<name>A0A6A6W672_9PEZI</name>
<reference evidence="9" key="1">
    <citation type="journal article" date="2020" name="Stud. Mycol.">
        <title>101 Dothideomycetes genomes: a test case for predicting lifestyles and emergence of pathogens.</title>
        <authorList>
            <person name="Haridas S."/>
            <person name="Albert R."/>
            <person name="Binder M."/>
            <person name="Bloem J."/>
            <person name="Labutti K."/>
            <person name="Salamov A."/>
            <person name="Andreopoulos B."/>
            <person name="Baker S."/>
            <person name="Barry K."/>
            <person name="Bills G."/>
            <person name="Bluhm B."/>
            <person name="Cannon C."/>
            <person name="Castanera R."/>
            <person name="Culley D."/>
            <person name="Daum C."/>
            <person name="Ezra D."/>
            <person name="Gonzalez J."/>
            <person name="Henrissat B."/>
            <person name="Kuo A."/>
            <person name="Liang C."/>
            <person name="Lipzen A."/>
            <person name="Lutzoni F."/>
            <person name="Magnuson J."/>
            <person name="Mondo S."/>
            <person name="Nolan M."/>
            <person name="Ohm R."/>
            <person name="Pangilinan J."/>
            <person name="Park H.-J."/>
            <person name="Ramirez L."/>
            <person name="Alfaro M."/>
            <person name="Sun H."/>
            <person name="Tritt A."/>
            <person name="Yoshinaga Y."/>
            <person name="Zwiers L.-H."/>
            <person name="Turgeon B."/>
            <person name="Goodwin S."/>
            <person name="Spatafora J."/>
            <person name="Crous P."/>
            <person name="Grigoriev I."/>
        </authorList>
    </citation>
    <scope>NUCLEOTIDE SEQUENCE</scope>
    <source>
        <strain evidence="9">CBS 121739</strain>
    </source>
</reference>
<keyword evidence="3 7" id="KW-0812">Transmembrane</keyword>
<dbReference type="Gene3D" id="1.20.1250.20">
    <property type="entry name" value="MFS general substrate transporter like domains"/>
    <property type="match status" value="1"/>
</dbReference>
<feature type="compositionally biased region" description="Basic and acidic residues" evidence="6">
    <location>
        <begin position="216"/>
        <end position="230"/>
    </location>
</feature>
<evidence type="ECO:0000313" key="9">
    <source>
        <dbReference type="EMBL" id="KAF2758113.1"/>
    </source>
</evidence>
<dbReference type="GeneID" id="54482256"/>
<dbReference type="InterPro" id="IPR011701">
    <property type="entry name" value="MFS"/>
</dbReference>
<feature type="transmembrane region" description="Helical" evidence="7">
    <location>
        <begin position="344"/>
        <end position="367"/>
    </location>
</feature>
<feature type="transmembrane region" description="Helical" evidence="7">
    <location>
        <begin position="99"/>
        <end position="116"/>
    </location>
</feature>
<dbReference type="Proteomes" id="UP000799437">
    <property type="component" value="Unassembled WGS sequence"/>
</dbReference>
<keyword evidence="2" id="KW-0813">Transport</keyword>
<evidence type="ECO:0000259" key="8">
    <source>
        <dbReference type="PROSITE" id="PS50850"/>
    </source>
</evidence>
<feature type="domain" description="Major facilitator superfamily (MFS) profile" evidence="8">
    <location>
        <begin position="21"/>
        <end position="509"/>
    </location>
</feature>
<feature type="compositionally biased region" description="Pro residues" evidence="6">
    <location>
        <begin position="268"/>
        <end position="277"/>
    </location>
</feature>
<feature type="transmembrane region" description="Helical" evidence="7">
    <location>
        <begin position="488"/>
        <end position="509"/>
    </location>
</feature>
<accession>A0A6A6W672</accession>
<dbReference type="GO" id="GO:0022857">
    <property type="term" value="F:transmembrane transporter activity"/>
    <property type="evidence" value="ECO:0007669"/>
    <property type="project" value="InterPro"/>
</dbReference>
<dbReference type="InterPro" id="IPR036259">
    <property type="entry name" value="MFS_trans_sf"/>
</dbReference>
<dbReference type="OrthoDB" id="5086884at2759"/>
<feature type="region of interest" description="Disordered" evidence="6">
    <location>
        <begin position="216"/>
        <end position="304"/>
    </location>
</feature>
<feature type="compositionally biased region" description="Pro residues" evidence="6">
    <location>
        <begin position="294"/>
        <end position="304"/>
    </location>
</feature>
<comment type="subcellular location">
    <subcellularLocation>
        <location evidence="1">Membrane</location>
        <topology evidence="1">Multi-pass membrane protein</topology>
    </subcellularLocation>
</comment>
<dbReference type="InterPro" id="IPR020846">
    <property type="entry name" value="MFS_dom"/>
</dbReference>
<dbReference type="PANTHER" id="PTHR23506">
    <property type="entry name" value="GH10249P"/>
    <property type="match status" value="1"/>
</dbReference>
<feature type="transmembrane region" description="Helical" evidence="7">
    <location>
        <begin position="404"/>
        <end position="429"/>
    </location>
</feature>
<keyword evidence="5 7" id="KW-0472">Membrane</keyword>
<evidence type="ECO:0000256" key="6">
    <source>
        <dbReference type="SAM" id="MobiDB-lite"/>
    </source>
</evidence>
<feature type="transmembrane region" description="Helical" evidence="7">
    <location>
        <begin position="315"/>
        <end position="338"/>
    </location>
</feature>
<feature type="transmembrane region" description="Helical" evidence="7">
    <location>
        <begin position="122"/>
        <end position="144"/>
    </location>
</feature>
<feature type="transmembrane region" description="Helical" evidence="7">
    <location>
        <begin position="379"/>
        <end position="398"/>
    </location>
</feature>
<dbReference type="CDD" id="cd17325">
    <property type="entry name" value="MFS_MdtG_SLC18_like"/>
    <property type="match status" value="1"/>
</dbReference>
<evidence type="ECO:0000256" key="2">
    <source>
        <dbReference type="ARBA" id="ARBA00022448"/>
    </source>
</evidence>
<feature type="transmembrane region" description="Helical" evidence="7">
    <location>
        <begin position="184"/>
        <end position="204"/>
    </location>
</feature>
<dbReference type="InterPro" id="IPR050930">
    <property type="entry name" value="MFS_Vesicular_Transporter"/>
</dbReference>
<evidence type="ECO:0000313" key="10">
    <source>
        <dbReference type="Proteomes" id="UP000799437"/>
    </source>
</evidence>
<dbReference type="RefSeq" id="XP_033600564.1">
    <property type="nucleotide sequence ID" value="XM_033741202.1"/>
</dbReference>
<sequence>MWSRLRSKSRRPPFLLHYRSAEWFIVTSIAIAIFSETLIYAIFIPVLPFALVSRARVERDEVQRWTATLLAVHAGFQIAFSPLSGWIADRTSTRRGPLLLSYLLLAGATLLLMFGRSIGTFIAARALQGAAAAAGWTIGLALLVDTVGVDQMGEASGWVSFSSNVGILSGPLLGGVLYEKAGYYSVFYMCLGIIALDIVLRLLIVEKRVARRWLEEKRHTQSIDDAEKADPQQGSPSPTSAPVIEVKQGVPSSSVSNLDSTSHDSITPQPPPPPPAEESPSRVPDQTTESNTPTQPPHTTPHPPAIWTILTSKRILVPLWAALVAATISTSFDTILPIRVANLFHFNSLGAGLIFLAIIIPTLASALVGKLTDRLGARLITTAGFLVLSPTLVCLRFVDHDSVAQKALLCALLAVCGAASSMLLVPVMAEVAHCVESAQKMHPERFGAQGAFAQGYGVMNGIYAVGTLVGPIWSGFMIDGTDWATTTWTLGLLAGVTAIPMFLLLGGWVGRRGWKAELLSPESEGVRKDRESKALVAVEKV</sequence>
<proteinExistence type="predicted"/>
<dbReference type="AlphaFoldDB" id="A0A6A6W672"/>
<keyword evidence="10" id="KW-1185">Reference proteome</keyword>
<dbReference type="GO" id="GO:0016020">
    <property type="term" value="C:membrane"/>
    <property type="evidence" value="ECO:0007669"/>
    <property type="project" value="UniProtKB-SubCell"/>
</dbReference>
<evidence type="ECO:0000256" key="3">
    <source>
        <dbReference type="ARBA" id="ARBA00022692"/>
    </source>
</evidence>